<dbReference type="OrthoDB" id="270728at2759"/>
<gene>
    <name evidence="2" type="ORF">TELCIR_17956</name>
</gene>
<dbReference type="InterPro" id="IPR056596">
    <property type="entry name" value="FLAD1_M"/>
</dbReference>
<dbReference type="Gene3D" id="3.40.50.620">
    <property type="entry name" value="HUPs"/>
    <property type="match status" value="1"/>
</dbReference>
<dbReference type="Proteomes" id="UP000230423">
    <property type="component" value="Unassembled WGS sequence"/>
</dbReference>
<evidence type="ECO:0000313" key="2">
    <source>
        <dbReference type="EMBL" id="PIO60546.1"/>
    </source>
</evidence>
<dbReference type="EMBL" id="KZ355233">
    <property type="protein sequence ID" value="PIO60546.1"/>
    <property type="molecule type" value="Genomic_DNA"/>
</dbReference>
<keyword evidence="3" id="KW-1185">Reference proteome</keyword>
<protein>
    <recommendedName>
        <fullName evidence="1">FAD synthase middle domain-containing protein</fullName>
    </recommendedName>
</protein>
<feature type="domain" description="FAD synthase middle" evidence="1">
    <location>
        <begin position="1"/>
        <end position="75"/>
    </location>
</feature>
<evidence type="ECO:0000259" key="1">
    <source>
        <dbReference type="Pfam" id="PF24102"/>
    </source>
</evidence>
<dbReference type="Pfam" id="PF24102">
    <property type="entry name" value="FLAD1_M"/>
    <property type="match status" value="1"/>
</dbReference>
<dbReference type="AlphaFoldDB" id="A0A2G9TRB7"/>
<sequence length="228" mass="26197">MFSETIYTSKDEVKIANQLAEIASKCDGVVDIGSYPVMSNTFFKTKLIVESESSESGQAVTDAIYGILEDAVVHYDEEPWVDTVVKFNRFRERELPKNPEYVTRLNDALVVIDDLLEQYPKFGPNVEIQGFHIMVEDQFPEATQFIIDAARKSPVEWTDPDWPRVLRVCPILPWSYRDNDYPIDLGKFWERKALGRPGADLEASSYLEADEDSKIRTAIRIMLMHTHK</sequence>
<evidence type="ECO:0000313" key="3">
    <source>
        <dbReference type="Proteomes" id="UP000230423"/>
    </source>
</evidence>
<accession>A0A2G9TRB7</accession>
<reference evidence="2 3" key="1">
    <citation type="submission" date="2015-09" db="EMBL/GenBank/DDBJ databases">
        <title>Draft genome of the parasitic nematode Teladorsagia circumcincta isolate WARC Sus (inbred).</title>
        <authorList>
            <person name="Mitreva M."/>
        </authorList>
    </citation>
    <scope>NUCLEOTIDE SEQUENCE [LARGE SCALE GENOMIC DNA]</scope>
    <source>
        <strain evidence="2 3">S</strain>
    </source>
</reference>
<proteinExistence type="predicted"/>
<organism evidence="2 3">
    <name type="scientific">Teladorsagia circumcincta</name>
    <name type="common">Brown stomach worm</name>
    <name type="synonym">Ostertagia circumcincta</name>
    <dbReference type="NCBI Taxonomy" id="45464"/>
    <lineage>
        <taxon>Eukaryota</taxon>
        <taxon>Metazoa</taxon>
        <taxon>Ecdysozoa</taxon>
        <taxon>Nematoda</taxon>
        <taxon>Chromadorea</taxon>
        <taxon>Rhabditida</taxon>
        <taxon>Rhabditina</taxon>
        <taxon>Rhabditomorpha</taxon>
        <taxon>Strongyloidea</taxon>
        <taxon>Trichostrongylidae</taxon>
        <taxon>Teladorsagia</taxon>
    </lineage>
</organism>
<name>A0A2G9TRB7_TELCI</name>
<dbReference type="InterPro" id="IPR014729">
    <property type="entry name" value="Rossmann-like_a/b/a_fold"/>
</dbReference>